<accession>A0A2P5HEU6</accession>
<dbReference type="Proteomes" id="UP000094444">
    <property type="component" value="Unassembled WGS sequence"/>
</dbReference>
<dbReference type="AlphaFoldDB" id="A0A2P5HEU6"/>
<evidence type="ECO:0000313" key="2">
    <source>
        <dbReference type="EMBL" id="POS68767.1"/>
    </source>
</evidence>
<sequence length="197" mass="21963">MKTFVTAIFLLQLVGLAIARTTSPSTELQPEELDSNNTMSIAARNKEDEKKWHGSGTVICGIYANANPKKIRDFAYDLDNKDYNKQWTIGAGQCNRVKCWDTSALYVCNDNKHKITLKGKQIGMATLWIRNHCCLASSEITPTDNQLNGQQFTPWGWNVNAAYGNCNDPPTIRPSNAGGKGVNPGKCWYRKENNIGF</sequence>
<dbReference type="EMBL" id="MAVT02003221">
    <property type="protein sequence ID" value="POS68767.1"/>
    <property type="molecule type" value="Genomic_DNA"/>
</dbReference>
<feature type="signal peptide" evidence="1">
    <location>
        <begin position="1"/>
        <end position="19"/>
    </location>
</feature>
<proteinExistence type="predicted"/>
<name>A0A2P5HEU6_DIAHE</name>
<evidence type="ECO:0008006" key="4">
    <source>
        <dbReference type="Google" id="ProtNLM"/>
    </source>
</evidence>
<keyword evidence="1" id="KW-0732">Signal</keyword>
<gene>
    <name evidence="2" type="ORF">DHEL01_v212839</name>
</gene>
<feature type="chain" id="PRO_5015147823" description="Secreted protein" evidence="1">
    <location>
        <begin position="20"/>
        <end position="197"/>
    </location>
</feature>
<dbReference type="InParanoid" id="A0A2P5HEU6"/>
<organism evidence="2 3">
    <name type="scientific">Diaporthe helianthi</name>
    <dbReference type="NCBI Taxonomy" id="158607"/>
    <lineage>
        <taxon>Eukaryota</taxon>
        <taxon>Fungi</taxon>
        <taxon>Dikarya</taxon>
        <taxon>Ascomycota</taxon>
        <taxon>Pezizomycotina</taxon>
        <taxon>Sordariomycetes</taxon>
        <taxon>Sordariomycetidae</taxon>
        <taxon>Diaporthales</taxon>
        <taxon>Diaporthaceae</taxon>
        <taxon>Diaporthe</taxon>
    </lineage>
</organism>
<evidence type="ECO:0000256" key="1">
    <source>
        <dbReference type="SAM" id="SignalP"/>
    </source>
</evidence>
<comment type="caution">
    <text evidence="2">The sequence shown here is derived from an EMBL/GenBank/DDBJ whole genome shotgun (WGS) entry which is preliminary data.</text>
</comment>
<dbReference type="OrthoDB" id="5272418at2759"/>
<reference evidence="2" key="1">
    <citation type="submission" date="2017-09" db="EMBL/GenBank/DDBJ databases">
        <title>Polyketide synthases of a Diaporthe helianthi virulent isolate.</title>
        <authorList>
            <person name="Baroncelli R."/>
        </authorList>
    </citation>
    <scope>NUCLEOTIDE SEQUENCE [LARGE SCALE GENOMIC DNA]</scope>
    <source>
        <strain evidence="2">7/96</strain>
    </source>
</reference>
<dbReference type="STRING" id="158607.A0A2P5HEU6"/>
<evidence type="ECO:0000313" key="3">
    <source>
        <dbReference type="Proteomes" id="UP000094444"/>
    </source>
</evidence>
<protein>
    <recommendedName>
        <fullName evidence="4">Secreted protein</fullName>
    </recommendedName>
</protein>
<keyword evidence="3" id="KW-1185">Reference proteome</keyword>